<comment type="similarity">
    <text evidence="1">Belongs to the major facilitator superfamily.</text>
</comment>
<dbReference type="SUPFAM" id="SSF103473">
    <property type="entry name" value="MFS general substrate transporter"/>
    <property type="match status" value="1"/>
</dbReference>
<dbReference type="Proteomes" id="UP000078046">
    <property type="component" value="Unassembled WGS sequence"/>
</dbReference>
<dbReference type="PANTHER" id="PTHR11328">
    <property type="entry name" value="MAJOR FACILITATOR SUPERFAMILY DOMAIN-CONTAINING PROTEIN"/>
    <property type="match status" value="1"/>
</dbReference>
<comment type="caution">
    <text evidence="3">The sequence shown here is derived from an EMBL/GenBank/DDBJ whole genome shotgun (WGS) entry which is preliminary data.</text>
</comment>
<evidence type="ECO:0000256" key="2">
    <source>
        <dbReference type="SAM" id="Phobius"/>
    </source>
</evidence>
<protein>
    <recommendedName>
        <fullName evidence="5">Major facilitator superfamily associated domain-containing protein</fullName>
    </recommendedName>
</protein>
<reference evidence="3 4" key="1">
    <citation type="submission" date="2016-04" db="EMBL/GenBank/DDBJ databases">
        <title>The genome of Intoshia linei affirms orthonectids as highly simplified spiralians.</title>
        <authorList>
            <person name="Mikhailov K.V."/>
            <person name="Slusarev G.S."/>
            <person name="Nikitin M.A."/>
            <person name="Logacheva M.D."/>
            <person name="Penin A."/>
            <person name="Aleoshin V."/>
            <person name="Panchin Y.V."/>
        </authorList>
    </citation>
    <scope>NUCLEOTIDE SEQUENCE [LARGE SCALE GENOMIC DNA]</scope>
    <source>
        <strain evidence="3">Intl2013</strain>
        <tissue evidence="3">Whole animal</tissue>
    </source>
</reference>
<gene>
    <name evidence="3" type="ORF">A3Q56_01321</name>
</gene>
<dbReference type="InterPro" id="IPR039672">
    <property type="entry name" value="MFS_2"/>
</dbReference>
<evidence type="ECO:0000313" key="3">
    <source>
        <dbReference type="EMBL" id="OAF70954.1"/>
    </source>
</evidence>
<dbReference type="PANTHER" id="PTHR11328:SF28">
    <property type="entry name" value="MAJOR FACILITATOR SUPERFAMILY DOMAIN-CONTAINING PROTEIN 12"/>
    <property type="match status" value="1"/>
</dbReference>
<feature type="transmembrane region" description="Helical" evidence="2">
    <location>
        <begin position="41"/>
        <end position="63"/>
    </location>
</feature>
<keyword evidence="2" id="KW-1133">Transmembrane helix</keyword>
<keyword evidence="2" id="KW-0812">Transmembrane</keyword>
<dbReference type="InterPro" id="IPR036259">
    <property type="entry name" value="MFS_trans_sf"/>
</dbReference>
<feature type="transmembrane region" description="Helical" evidence="2">
    <location>
        <begin position="75"/>
        <end position="95"/>
    </location>
</feature>
<proteinExistence type="inferred from homology"/>
<organism evidence="3 4">
    <name type="scientific">Intoshia linei</name>
    <dbReference type="NCBI Taxonomy" id="1819745"/>
    <lineage>
        <taxon>Eukaryota</taxon>
        <taxon>Metazoa</taxon>
        <taxon>Spiralia</taxon>
        <taxon>Lophotrochozoa</taxon>
        <taxon>Mesozoa</taxon>
        <taxon>Orthonectida</taxon>
        <taxon>Rhopaluridae</taxon>
        <taxon>Intoshia</taxon>
    </lineage>
</organism>
<keyword evidence="4" id="KW-1185">Reference proteome</keyword>
<keyword evidence="2" id="KW-0472">Membrane</keyword>
<dbReference type="GO" id="GO:0008643">
    <property type="term" value="P:carbohydrate transport"/>
    <property type="evidence" value="ECO:0007669"/>
    <property type="project" value="InterPro"/>
</dbReference>
<dbReference type="GO" id="GO:0015293">
    <property type="term" value="F:symporter activity"/>
    <property type="evidence" value="ECO:0007669"/>
    <property type="project" value="InterPro"/>
</dbReference>
<accession>A0A177BC06</accession>
<evidence type="ECO:0008006" key="5">
    <source>
        <dbReference type="Google" id="ProtNLM"/>
    </source>
</evidence>
<sequence>MEISEDISIGEKQELYSDVVSINNLFNENDRRTNTNLLQKVVFAMGHVLNDICASMWFTYIILYFEYVLKLGAIYASYVFLIGQITDAITTPIAGI</sequence>
<dbReference type="EMBL" id="LWCA01000096">
    <property type="protein sequence ID" value="OAF70954.1"/>
    <property type="molecule type" value="Genomic_DNA"/>
</dbReference>
<dbReference type="AlphaFoldDB" id="A0A177BC06"/>
<evidence type="ECO:0000313" key="4">
    <source>
        <dbReference type="Proteomes" id="UP000078046"/>
    </source>
</evidence>
<name>A0A177BC06_9BILA</name>
<evidence type="ECO:0000256" key="1">
    <source>
        <dbReference type="ARBA" id="ARBA00008335"/>
    </source>
</evidence>
<dbReference type="OrthoDB" id="1730117at2759"/>
<dbReference type="GO" id="GO:0005886">
    <property type="term" value="C:plasma membrane"/>
    <property type="evidence" value="ECO:0007669"/>
    <property type="project" value="TreeGrafter"/>
</dbReference>